<organism evidence="8 9">
    <name type="scientific">Saitoella complicata (strain BCRC 22490 / CBS 7301 / JCM 7358 / NBRC 10748 / NRRL Y-17804)</name>
    <dbReference type="NCBI Taxonomy" id="698492"/>
    <lineage>
        <taxon>Eukaryota</taxon>
        <taxon>Fungi</taxon>
        <taxon>Dikarya</taxon>
        <taxon>Ascomycota</taxon>
        <taxon>Taphrinomycotina</taxon>
        <taxon>Taphrinomycotina incertae sedis</taxon>
        <taxon>Saitoella</taxon>
    </lineage>
</organism>
<dbReference type="STRING" id="698492.A0A0E9NMR2"/>
<dbReference type="EMBL" id="BACD03000042">
    <property type="protein sequence ID" value="GAO51167.1"/>
    <property type="molecule type" value="Genomic_DNA"/>
</dbReference>
<dbReference type="InterPro" id="IPR002818">
    <property type="entry name" value="DJ-1/PfpI"/>
</dbReference>
<dbReference type="Proteomes" id="UP000033140">
    <property type="component" value="Unassembled WGS sequence"/>
</dbReference>
<dbReference type="Gene3D" id="3.40.50.880">
    <property type="match status" value="1"/>
</dbReference>
<dbReference type="PANTHER" id="PTHR48094:SF11">
    <property type="entry name" value="GLUTATHIONE-INDEPENDENT GLYOXALASE HSP31-RELATED"/>
    <property type="match status" value="1"/>
</dbReference>
<comment type="similarity">
    <text evidence="4">Belongs to the peptidase C56 family. HSP31-like subfamily.</text>
</comment>
<sequence>MSSQKKILFVLTSHNKIDKLDKPTGWYLPEVAHPYYVLAPHYSITWASPAGGEAPLDPGSVEAFKDDDEAQKFLKEVNDWKQCRKLSDVLPEVEKGEYVAVFYPGGHGPMYDLPRDENSLKILESFWKQNLPVSAVCHAPAVLAETSFVKGRKVTGFSNEEEDQAGLTDAMPYLLEDRLKERGGLYEKAEKAWGEKLVVDGKLITGQNPASAKAVGEALHQMITGGAPEDESKASVQDKLAGMGAS</sequence>
<dbReference type="OMA" id="GEKTGFW"/>
<gene>
    <name evidence="8" type="ORF">G7K_5278-t1</name>
</gene>
<evidence type="ECO:0000256" key="2">
    <source>
        <dbReference type="ARBA" id="ARBA00023016"/>
    </source>
</evidence>
<keyword evidence="9" id="KW-1185">Reference proteome</keyword>
<dbReference type="GO" id="GO:0005737">
    <property type="term" value="C:cytoplasm"/>
    <property type="evidence" value="ECO:0007669"/>
    <property type="project" value="TreeGrafter"/>
</dbReference>
<dbReference type="InterPro" id="IPR050325">
    <property type="entry name" value="Prot/Nucl_acid_deglycase"/>
</dbReference>
<evidence type="ECO:0000259" key="7">
    <source>
        <dbReference type="Pfam" id="PF01965"/>
    </source>
</evidence>
<keyword evidence="3" id="KW-0456">Lyase</keyword>
<dbReference type="InterPro" id="IPR029062">
    <property type="entry name" value="Class_I_gatase-like"/>
</dbReference>
<comment type="caution">
    <text evidence="8">The sequence shown here is derived from an EMBL/GenBank/DDBJ whole genome shotgun (WGS) entry which is preliminary data.</text>
</comment>
<dbReference type="SUPFAM" id="SSF52317">
    <property type="entry name" value="Class I glutamine amidotransferase-like"/>
    <property type="match status" value="1"/>
</dbReference>
<dbReference type="AlphaFoldDB" id="A0A0E9NMR2"/>
<dbReference type="CDD" id="cd03141">
    <property type="entry name" value="GATase1_Hsp31_like"/>
    <property type="match status" value="1"/>
</dbReference>
<accession>A0A0E9NMR2</accession>
<proteinExistence type="inferred from homology"/>
<dbReference type="EC" id="4.2.1.130" evidence="1"/>
<feature type="domain" description="DJ-1/PfpI" evidence="7">
    <location>
        <begin position="89"/>
        <end position="218"/>
    </location>
</feature>
<reference evidence="8 9" key="3">
    <citation type="journal article" date="2015" name="Genome Announc.">
        <title>Draft Genome Sequence of the Archiascomycetous Yeast Saitoella complicata.</title>
        <authorList>
            <person name="Yamauchi K."/>
            <person name="Kondo S."/>
            <person name="Hamamoto M."/>
            <person name="Takahashi Y."/>
            <person name="Ogura Y."/>
            <person name="Hayashi T."/>
            <person name="Nishida H."/>
        </authorList>
    </citation>
    <scope>NUCLEOTIDE SEQUENCE [LARGE SCALE GENOMIC DNA]</scope>
    <source>
        <strain evidence="8 9">NRRL Y-17804</strain>
    </source>
</reference>
<dbReference type="GO" id="GO:0019172">
    <property type="term" value="F:glyoxalase III activity"/>
    <property type="evidence" value="ECO:0007669"/>
    <property type="project" value="UniProtKB-EC"/>
</dbReference>
<evidence type="ECO:0000313" key="8">
    <source>
        <dbReference type="EMBL" id="GAO51167.1"/>
    </source>
</evidence>
<dbReference type="GO" id="GO:0019243">
    <property type="term" value="P:methylglyoxal catabolic process to D-lactate via S-lactoyl-glutathione"/>
    <property type="evidence" value="ECO:0007669"/>
    <property type="project" value="TreeGrafter"/>
</dbReference>
<dbReference type="OrthoDB" id="543156at2759"/>
<feature type="region of interest" description="Disordered" evidence="6">
    <location>
        <begin position="225"/>
        <end position="246"/>
    </location>
</feature>
<keyword evidence="2" id="KW-0346">Stress response</keyword>
<evidence type="ECO:0000256" key="4">
    <source>
        <dbReference type="ARBA" id="ARBA00038493"/>
    </source>
</evidence>
<dbReference type="PANTHER" id="PTHR48094">
    <property type="entry name" value="PROTEIN/NUCLEIC ACID DEGLYCASE DJ-1-RELATED"/>
    <property type="match status" value="1"/>
</dbReference>
<name>A0A0E9NMR2_SAICN</name>
<evidence type="ECO:0000256" key="6">
    <source>
        <dbReference type="SAM" id="MobiDB-lite"/>
    </source>
</evidence>
<dbReference type="Pfam" id="PF01965">
    <property type="entry name" value="DJ-1_PfpI"/>
    <property type="match status" value="1"/>
</dbReference>
<comment type="catalytic activity">
    <reaction evidence="5">
        <text>methylglyoxal + H2O = (R)-lactate + H(+)</text>
        <dbReference type="Rhea" id="RHEA:27754"/>
        <dbReference type="ChEBI" id="CHEBI:15377"/>
        <dbReference type="ChEBI" id="CHEBI:15378"/>
        <dbReference type="ChEBI" id="CHEBI:16004"/>
        <dbReference type="ChEBI" id="CHEBI:17158"/>
        <dbReference type="EC" id="4.2.1.130"/>
    </reaction>
</comment>
<evidence type="ECO:0000256" key="5">
    <source>
        <dbReference type="ARBA" id="ARBA00048082"/>
    </source>
</evidence>
<protein>
    <recommendedName>
        <fullName evidence="1">D-lactate dehydratase</fullName>
        <ecNumber evidence="1">4.2.1.130</ecNumber>
    </recommendedName>
</protein>
<reference evidence="8 9" key="1">
    <citation type="journal article" date="2011" name="J. Gen. Appl. Microbiol.">
        <title>Draft genome sequencing of the enigmatic yeast Saitoella complicata.</title>
        <authorList>
            <person name="Nishida H."/>
            <person name="Hamamoto M."/>
            <person name="Sugiyama J."/>
        </authorList>
    </citation>
    <scope>NUCLEOTIDE SEQUENCE [LARGE SCALE GENOMIC DNA]</scope>
    <source>
        <strain evidence="8 9">NRRL Y-17804</strain>
    </source>
</reference>
<dbReference type="RefSeq" id="XP_019026492.1">
    <property type="nucleotide sequence ID" value="XM_019170033.1"/>
</dbReference>
<reference evidence="8 9" key="2">
    <citation type="journal article" date="2014" name="J. Gen. Appl. Microbiol.">
        <title>The early diverging ascomycetous budding yeast Saitoella complicata has three histone deacetylases belonging to the Clr6, Hos2, and Rpd3 lineages.</title>
        <authorList>
            <person name="Nishida H."/>
            <person name="Matsumoto T."/>
            <person name="Kondo S."/>
            <person name="Hamamoto M."/>
            <person name="Yoshikawa H."/>
        </authorList>
    </citation>
    <scope>NUCLEOTIDE SEQUENCE [LARGE SCALE GENOMIC DNA]</scope>
    <source>
        <strain evidence="8 9">NRRL Y-17804</strain>
    </source>
</reference>
<evidence type="ECO:0000313" key="9">
    <source>
        <dbReference type="Proteomes" id="UP000033140"/>
    </source>
</evidence>
<evidence type="ECO:0000256" key="3">
    <source>
        <dbReference type="ARBA" id="ARBA00023239"/>
    </source>
</evidence>
<evidence type="ECO:0000256" key="1">
    <source>
        <dbReference type="ARBA" id="ARBA00013134"/>
    </source>
</evidence>